<organism evidence="3 4">
    <name type="scientific">Mucor plumbeus</name>
    <dbReference type="NCBI Taxonomy" id="97098"/>
    <lineage>
        <taxon>Eukaryota</taxon>
        <taxon>Fungi</taxon>
        <taxon>Fungi incertae sedis</taxon>
        <taxon>Mucoromycota</taxon>
        <taxon>Mucoromycotina</taxon>
        <taxon>Mucoromycetes</taxon>
        <taxon>Mucorales</taxon>
        <taxon>Mucorineae</taxon>
        <taxon>Mucoraceae</taxon>
        <taxon>Mucor</taxon>
    </lineage>
</organism>
<comment type="caution">
    <text evidence="3">The sequence shown here is derived from an EMBL/GenBank/DDBJ whole genome shotgun (WGS) entry which is preliminary data.</text>
</comment>
<evidence type="ECO:0000313" key="3">
    <source>
        <dbReference type="EMBL" id="KAG2205318.1"/>
    </source>
</evidence>
<feature type="region of interest" description="Disordered" evidence="2">
    <location>
        <begin position="68"/>
        <end position="87"/>
    </location>
</feature>
<feature type="coiled-coil region" evidence="1">
    <location>
        <begin position="200"/>
        <end position="241"/>
    </location>
</feature>
<evidence type="ECO:0000256" key="2">
    <source>
        <dbReference type="SAM" id="MobiDB-lite"/>
    </source>
</evidence>
<keyword evidence="1" id="KW-0175">Coiled coil</keyword>
<reference evidence="3" key="1">
    <citation type="submission" date="2020-12" db="EMBL/GenBank/DDBJ databases">
        <title>Metabolic potential, ecology and presence of endohyphal bacteria is reflected in genomic diversity of Mucoromycotina.</title>
        <authorList>
            <person name="Muszewska A."/>
            <person name="Okrasinska A."/>
            <person name="Steczkiewicz K."/>
            <person name="Drgas O."/>
            <person name="Orlowska M."/>
            <person name="Perlinska-Lenart U."/>
            <person name="Aleksandrzak-Piekarczyk T."/>
            <person name="Szatraj K."/>
            <person name="Zielenkiewicz U."/>
            <person name="Pilsyk S."/>
            <person name="Malc E."/>
            <person name="Mieczkowski P."/>
            <person name="Kruszewska J.S."/>
            <person name="Biernat P."/>
            <person name="Pawlowska J."/>
        </authorList>
    </citation>
    <scope>NUCLEOTIDE SEQUENCE</scope>
    <source>
        <strain evidence="3">CBS 226.32</strain>
    </source>
</reference>
<sequence>MLLNDNKSRIPIPVAITSQRQSTKKVVVEKEVIVVVTPAKLERKNNNNNNKSNLFSTTCSRMAREAKNYNKKPTKSNNNNKNPPLSSTSIIQINKMNKNLRKSPITQLKEDLEKLRQKKIDDESLIKNQNEEILKLQKQLAIKAELKRELLHKETLQLKSETLNTEIMKLSIDIVDLLDVKSSSSTTDMLSYANQIQGLQSQLESRQDAFKRKLDQYKKELKEKDESIQKQQAINEQLKIDHANHIAQLNSTHMNHIQKLQIEYEKELATINKPSTPSPINVSHIIEQALNEFEQEQHNHAPLPISINPLVYHPPINKSQAKTNQQWYSKSYIPLDAMSWPAPQAVPNLKRHLHI</sequence>
<dbReference type="EMBL" id="JAEPRC010000177">
    <property type="protein sequence ID" value="KAG2205318.1"/>
    <property type="molecule type" value="Genomic_DNA"/>
</dbReference>
<keyword evidence="4" id="KW-1185">Reference proteome</keyword>
<proteinExistence type="predicted"/>
<dbReference type="OrthoDB" id="2259405at2759"/>
<evidence type="ECO:0000313" key="4">
    <source>
        <dbReference type="Proteomes" id="UP000650833"/>
    </source>
</evidence>
<accession>A0A8H7R8R2</accession>
<feature type="coiled-coil region" evidence="1">
    <location>
        <begin position="105"/>
        <end position="146"/>
    </location>
</feature>
<evidence type="ECO:0000256" key="1">
    <source>
        <dbReference type="SAM" id="Coils"/>
    </source>
</evidence>
<gene>
    <name evidence="3" type="ORF">INT46_003806</name>
</gene>
<protein>
    <submittedName>
        <fullName evidence="3">Uncharacterized protein</fullName>
    </submittedName>
</protein>
<dbReference type="AlphaFoldDB" id="A0A8H7R8R2"/>
<name>A0A8H7R8R2_9FUNG</name>
<dbReference type="Proteomes" id="UP000650833">
    <property type="component" value="Unassembled WGS sequence"/>
</dbReference>
<feature type="compositionally biased region" description="Low complexity" evidence="2">
    <location>
        <begin position="75"/>
        <end position="84"/>
    </location>
</feature>